<dbReference type="SUPFAM" id="SSF55347">
    <property type="entry name" value="Glyceraldehyde-3-phosphate dehydrogenase-like, C-terminal domain"/>
    <property type="match status" value="1"/>
</dbReference>
<dbReference type="SUPFAM" id="SSF51735">
    <property type="entry name" value="NAD(P)-binding Rossmann-fold domains"/>
    <property type="match status" value="1"/>
</dbReference>
<name>A0ABW5T6N7_9BACI</name>
<protein>
    <submittedName>
        <fullName evidence="3">Gfo/Idh/MocA family protein</fullName>
    </submittedName>
</protein>
<dbReference type="InterPro" id="IPR052515">
    <property type="entry name" value="Gfo/Idh/MocA_Oxidoreductase"/>
</dbReference>
<sequence>MMKAGLIGCGRIAGKHAEAIRQLQDLEIAAVSDTVQKKMEAFLQHHAVHSNVQTTETCRDLFFQKDLDVIIITAVSSLHAAMAVEALKHGKHVILEKPMALSIQDADAIIRHARLFNRKVLVCHQLRYRPLFRHVKALMEEGVLGKPYFGSASIRIHRGPDYYESAPWRGTWDQDGGMLINQGIHVIDLLVWLFGNPEAVHGRVSRALPCKETEDVAAAVLSFENGAAGVVEANTMTQPDNLGYSLSLFCERGTIAFSGNGLEKIERWHVDGSGQNVPPVMAPGEKSEHQWMYEQFLEAAADDTEVLVNAVEGKRALETIFAMYQSHGTGRSTALPLPEFATSWMKEREI</sequence>
<evidence type="ECO:0000313" key="3">
    <source>
        <dbReference type="EMBL" id="MFD2706490.1"/>
    </source>
</evidence>
<gene>
    <name evidence="3" type="ORF">ACFSUB_13565</name>
</gene>
<dbReference type="Proteomes" id="UP001597520">
    <property type="component" value="Unassembled WGS sequence"/>
</dbReference>
<dbReference type="InterPro" id="IPR036291">
    <property type="entry name" value="NAD(P)-bd_dom_sf"/>
</dbReference>
<dbReference type="Gene3D" id="3.40.50.720">
    <property type="entry name" value="NAD(P)-binding Rossmann-like Domain"/>
    <property type="match status" value="1"/>
</dbReference>
<dbReference type="InterPro" id="IPR055170">
    <property type="entry name" value="GFO_IDH_MocA-like_dom"/>
</dbReference>
<keyword evidence="4" id="KW-1185">Reference proteome</keyword>
<evidence type="ECO:0000259" key="2">
    <source>
        <dbReference type="Pfam" id="PF22725"/>
    </source>
</evidence>
<proteinExistence type="predicted"/>
<dbReference type="Pfam" id="PF01408">
    <property type="entry name" value="GFO_IDH_MocA"/>
    <property type="match status" value="1"/>
</dbReference>
<dbReference type="EMBL" id="JBHUML010000005">
    <property type="protein sequence ID" value="MFD2706490.1"/>
    <property type="molecule type" value="Genomic_DNA"/>
</dbReference>
<dbReference type="PANTHER" id="PTHR43249:SF1">
    <property type="entry name" value="D-GLUCOSIDE 3-DEHYDROGENASE"/>
    <property type="match status" value="1"/>
</dbReference>
<dbReference type="Pfam" id="PF22725">
    <property type="entry name" value="GFO_IDH_MocA_C3"/>
    <property type="match status" value="1"/>
</dbReference>
<dbReference type="PANTHER" id="PTHR43249">
    <property type="entry name" value="UDP-N-ACETYL-2-AMINO-2-DEOXY-D-GLUCURONATE OXIDASE"/>
    <property type="match status" value="1"/>
</dbReference>
<organism evidence="3 4">
    <name type="scientific">Salibacterium lacus</name>
    <dbReference type="NCBI Taxonomy" id="1898109"/>
    <lineage>
        <taxon>Bacteria</taxon>
        <taxon>Bacillati</taxon>
        <taxon>Bacillota</taxon>
        <taxon>Bacilli</taxon>
        <taxon>Bacillales</taxon>
        <taxon>Bacillaceae</taxon>
    </lineage>
</organism>
<comment type="caution">
    <text evidence="3">The sequence shown here is derived from an EMBL/GenBank/DDBJ whole genome shotgun (WGS) entry which is preliminary data.</text>
</comment>
<reference evidence="4" key="1">
    <citation type="journal article" date="2019" name="Int. J. Syst. Evol. Microbiol.">
        <title>The Global Catalogue of Microorganisms (GCM) 10K type strain sequencing project: providing services to taxonomists for standard genome sequencing and annotation.</title>
        <authorList>
            <consortium name="The Broad Institute Genomics Platform"/>
            <consortium name="The Broad Institute Genome Sequencing Center for Infectious Disease"/>
            <person name="Wu L."/>
            <person name="Ma J."/>
        </authorList>
    </citation>
    <scope>NUCLEOTIDE SEQUENCE [LARGE SCALE GENOMIC DNA]</scope>
    <source>
        <strain evidence="4">KCTC 33792</strain>
    </source>
</reference>
<feature type="domain" description="Gfo/Idh/MocA-like oxidoreductase N-terminal" evidence="1">
    <location>
        <begin position="3"/>
        <end position="122"/>
    </location>
</feature>
<accession>A0ABW5T6N7</accession>
<dbReference type="Gene3D" id="3.30.360.10">
    <property type="entry name" value="Dihydrodipicolinate Reductase, domain 2"/>
    <property type="match status" value="1"/>
</dbReference>
<evidence type="ECO:0000259" key="1">
    <source>
        <dbReference type="Pfam" id="PF01408"/>
    </source>
</evidence>
<feature type="domain" description="GFO/IDH/MocA-like oxidoreductase" evidence="2">
    <location>
        <begin position="132"/>
        <end position="255"/>
    </location>
</feature>
<evidence type="ECO:0000313" key="4">
    <source>
        <dbReference type="Proteomes" id="UP001597520"/>
    </source>
</evidence>
<dbReference type="InterPro" id="IPR000683">
    <property type="entry name" value="Gfo/Idh/MocA-like_OxRdtase_N"/>
</dbReference>
<dbReference type="RefSeq" id="WP_380713809.1">
    <property type="nucleotide sequence ID" value="NZ_JBHUML010000005.1"/>
</dbReference>